<evidence type="ECO:0000313" key="2">
    <source>
        <dbReference type="Proteomes" id="UP000192247"/>
    </source>
</evidence>
<gene>
    <name evidence="1" type="ORF">BIW11_00277</name>
</gene>
<keyword evidence="2" id="KW-1185">Reference proteome</keyword>
<evidence type="ECO:0000313" key="1">
    <source>
        <dbReference type="EMBL" id="OQR78615.1"/>
    </source>
</evidence>
<reference evidence="1 2" key="1">
    <citation type="journal article" date="2017" name="Gigascience">
        <title>Draft genome of the honey bee ectoparasitic mite, Tropilaelaps mercedesae, is shaped by the parasitic life history.</title>
        <authorList>
            <person name="Dong X."/>
            <person name="Armstrong S.D."/>
            <person name="Xia D."/>
            <person name="Makepeace B.L."/>
            <person name="Darby A.C."/>
            <person name="Kadowaki T."/>
        </authorList>
    </citation>
    <scope>NUCLEOTIDE SEQUENCE [LARGE SCALE GENOMIC DNA]</scope>
    <source>
        <strain evidence="1">Wuxi-XJTLU</strain>
    </source>
</reference>
<dbReference type="Proteomes" id="UP000192247">
    <property type="component" value="Unassembled WGS sequence"/>
</dbReference>
<comment type="caution">
    <text evidence="1">The sequence shown here is derived from an EMBL/GenBank/DDBJ whole genome shotgun (WGS) entry which is preliminary data.</text>
</comment>
<accession>A0A1V9XYP3</accession>
<sequence>MDGQVERSSLSYCALTVREEDPARTREGCIPQPVAGAAGGRHLMSPSAGGTVFSPSVGGACPPFEGALSPRAMVQLPQPFPGLSGLSHLQIQQMQQLGLSQLAASATYPPGLVSVGTSGLQSSLPGGMQGMPSTGAQSSAPLFPLMTPEQLQRQWLFLAG</sequence>
<name>A0A1V9XYP3_9ACAR</name>
<dbReference type="AlphaFoldDB" id="A0A1V9XYP3"/>
<protein>
    <submittedName>
        <fullName evidence="1">Uncharacterized protein</fullName>
    </submittedName>
</protein>
<proteinExistence type="predicted"/>
<dbReference type="InParanoid" id="A0A1V9XYP3"/>
<organism evidence="1 2">
    <name type="scientific">Tropilaelaps mercedesae</name>
    <dbReference type="NCBI Taxonomy" id="418985"/>
    <lineage>
        <taxon>Eukaryota</taxon>
        <taxon>Metazoa</taxon>
        <taxon>Ecdysozoa</taxon>
        <taxon>Arthropoda</taxon>
        <taxon>Chelicerata</taxon>
        <taxon>Arachnida</taxon>
        <taxon>Acari</taxon>
        <taxon>Parasitiformes</taxon>
        <taxon>Mesostigmata</taxon>
        <taxon>Gamasina</taxon>
        <taxon>Dermanyssoidea</taxon>
        <taxon>Laelapidae</taxon>
        <taxon>Tropilaelaps</taxon>
    </lineage>
</organism>
<dbReference type="EMBL" id="MNPL01002011">
    <property type="protein sequence ID" value="OQR78615.1"/>
    <property type="molecule type" value="Genomic_DNA"/>
</dbReference>